<keyword evidence="3" id="KW-1185">Reference proteome</keyword>
<feature type="region of interest" description="Disordered" evidence="1">
    <location>
        <begin position="1"/>
        <end position="32"/>
    </location>
</feature>
<proteinExistence type="predicted"/>
<dbReference type="Proteomes" id="UP000301309">
    <property type="component" value="Unassembled WGS sequence"/>
</dbReference>
<name>A0A4D4KSW2_STRVO</name>
<evidence type="ECO:0000256" key="1">
    <source>
        <dbReference type="SAM" id="MobiDB-lite"/>
    </source>
</evidence>
<dbReference type="EMBL" id="BJHW01000001">
    <property type="protein sequence ID" value="GDY52421.1"/>
    <property type="molecule type" value="Genomic_DNA"/>
</dbReference>
<accession>A0A4D4KSW2</accession>
<comment type="caution">
    <text evidence="2">The sequence shown here is derived from an EMBL/GenBank/DDBJ whole genome shotgun (WGS) entry which is preliminary data.</text>
</comment>
<protein>
    <submittedName>
        <fullName evidence="2">Uncharacterized protein</fullName>
    </submittedName>
</protein>
<organism evidence="2 3">
    <name type="scientific">Streptomyces violaceusniger</name>
    <dbReference type="NCBI Taxonomy" id="68280"/>
    <lineage>
        <taxon>Bacteria</taxon>
        <taxon>Bacillati</taxon>
        <taxon>Actinomycetota</taxon>
        <taxon>Actinomycetes</taxon>
        <taxon>Kitasatosporales</taxon>
        <taxon>Streptomycetaceae</taxon>
        <taxon>Streptomyces</taxon>
        <taxon>Streptomyces violaceusniger group</taxon>
    </lineage>
</organism>
<sequence length="53" mass="5815">MCRYGPKSDWNRSTSAGGSGAPPEEMMRKDEKWSRVARGWAISAMKAVEGPTV</sequence>
<evidence type="ECO:0000313" key="3">
    <source>
        <dbReference type="Proteomes" id="UP000301309"/>
    </source>
</evidence>
<gene>
    <name evidence="2" type="ORF">SVIO_030440</name>
</gene>
<evidence type="ECO:0000313" key="2">
    <source>
        <dbReference type="EMBL" id="GDY52421.1"/>
    </source>
</evidence>
<reference evidence="2 3" key="1">
    <citation type="journal article" date="2020" name="Int. J. Syst. Evol. Microbiol.">
        <title>Reclassification of Streptomyces castelarensis and Streptomyces sporoclivatus as later heterotypic synonyms of Streptomyces antimycoticus.</title>
        <authorList>
            <person name="Komaki H."/>
            <person name="Tamura T."/>
        </authorList>
    </citation>
    <scope>NUCLEOTIDE SEQUENCE [LARGE SCALE GENOMIC DNA]</scope>
    <source>
        <strain evidence="2 3">NBRC 13459</strain>
    </source>
</reference>
<dbReference type="AlphaFoldDB" id="A0A4D4KSW2"/>